<evidence type="ECO:0000313" key="1">
    <source>
        <dbReference type="EMBL" id="SVP91264.1"/>
    </source>
</evidence>
<dbReference type="VEuPathDB" id="PiroplasmaDB:TA13080"/>
<dbReference type="AlphaFoldDB" id="A0A3B0MN74"/>
<protein>
    <submittedName>
        <fullName evidence="1">Uncharacterized protein</fullName>
    </submittedName>
</protein>
<proteinExistence type="predicted"/>
<accession>A0A3B0MN74</accession>
<reference evidence="1" key="1">
    <citation type="submission" date="2018-07" db="EMBL/GenBank/DDBJ databases">
        <authorList>
            <person name="Quirk P.G."/>
            <person name="Krulwich T.A."/>
        </authorList>
    </citation>
    <scope>NUCLEOTIDE SEQUENCE</scope>
    <source>
        <strain evidence="1">Anand</strain>
    </source>
</reference>
<sequence>MNLLELVKKLKETNSLVNSTLSEKLVNKYCNDSKIIFEDHVDRSHALETHLPKFEEVYQMTVIPTLWSDLFSIECDMLCNKLFLNENIRIAKLMSNHVNKLGIDPNYSNFIQLLSHINSKIHNTTQDMEEKYVSGILSNLTVYNDRLNVKVNEDRVYYENCCVELLYLSEKQLLDRPAFIEKWRFKVLKFLKDLSLTFNIDKCTHNLSILFFDYYIHLCTQNYINTPSSVNTLDDSNSHISHDISRNVRNSVNCIAEEEDLGPFKENEMLKIGTACYLLAAALREHWVDINKDKYLEQAVEMSYNAFSTKEVITVQLDIIHRMPKGFTSIYTCMEYGLFYLANIKFNSITHLDQLIHSHSIDTGNLRNSIDTGNFPNSNSSGTGYINMIVDELMLSNCFNFMVKSGALPWLYHCLSKWDDIYISKNWNRFIPPSRCAAVFVLHMFLTYLNIDSRKDLIWCRRFCHRVFKMFFDSDVALWYHVFREILSSFLLNVEKQAGRSTNKNDRVAEARRSAELKRMSEMSFLFSLSSSIFNATEAIVNLYHTKLILQYISTNGVELVGLNPKQIQLLLSNIINILIKH</sequence>
<gene>
    <name evidence="1" type="ORF">TAT_000174700</name>
</gene>
<name>A0A3B0MN74_THEAN</name>
<dbReference type="EMBL" id="UIVT01000002">
    <property type="protein sequence ID" value="SVP91264.1"/>
    <property type="molecule type" value="Genomic_DNA"/>
</dbReference>
<organism evidence="1">
    <name type="scientific">Theileria annulata</name>
    <dbReference type="NCBI Taxonomy" id="5874"/>
    <lineage>
        <taxon>Eukaryota</taxon>
        <taxon>Sar</taxon>
        <taxon>Alveolata</taxon>
        <taxon>Apicomplexa</taxon>
        <taxon>Aconoidasida</taxon>
        <taxon>Piroplasmida</taxon>
        <taxon>Theileriidae</taxon>
        <taxon>Theileria</taxon>
    </lineage>
</organism>